<organism evidence="2 3">
    <name type="scientific">Phenylobacterium hankyongense</name>
    <dbReference type="NCBI Taxonomy" id="1813876"/>
    <lineage>
        <taxon>Bacteria</taxon>
        <taxon>Pseudomonadati</taxon>
        <taxon>Pseudomonadota</taxon>
        <taxon>Alphaproteobacteria</taxon>
        <taxon>Caulobacterales</taxon>
        <taxon>Caulobacteraceae</taxon>
        <taxon>Phenylobacterium</taxon>
    </lineage>
</organism>
<sequence>MRIICDFDGTITQQDTTDWVLEALADPAWRDLESEWVAGGISAAQCMRRQVALIGGSQEDLHGALDTVQLDPGFVDFLAWAGAHRFPVSIVSDGVDYFIDRILARHGISEIQAVVANQLSGQPGAWRLEQPWSRPGCAARSGVCKCDAAGAAPAGVATTVFVGDGRSDFCVSARADLLFAKGALADYAASRDQAFIPFETFHDVTSALALLVGDAPAAQRQVLAI</sequence>
<dbReference type="Gene3D" id="3.90.1470.20">
    <property type="match status" value="1"/>
</dbReference>
<dbReference type="SUPFAM" id="SSF56784">
    <property type="entry name" value="HAD-like"/>
    <property type="match status" value="1"/>
</dbReference>
<evidence type="ECO:0000313" key="3">
    <source>
        <dbReference type="Proteomes" id="UP000249842"/>
    </source>
</evidence>
<dbReference type="GO" id="GO:0006564">
    <property type="term" value="P:L-serine biosynthetic process"/>
    <property type="evidence" value="ECO:0007669"/>
    <property type="project" value="TreeGrafter"/>
</dbReference>
<dbReference type="InterPro" id="IPR036412">
    <property type="entry name" value="HAD-like_sf"/>
</dbReference>
<gene>
    <name evidence="2" type="ORF">DJ021_00725</name>
</gene>
<protein>
    <submittedName>
        <fullName evidence="2">Haloacid dehalogenase</fullName>
    </submittedName>
</protein>
<dbReference type="PANTHER" id="PTHR43344:SF21">
    <property type="entry name" value="POLYOL PHOSPHATE PHOSPHATASE PYP1"/>
    <property type="match status" value="1"/>
</dbReference>
<dbReference type="EMBL" id="QFYP01000001">
    <property type="protein sequence ID" value="RAK61634.1"/>
    <property type="molecule type" value="Genomic_DNA"/>
</dbReference>
<dbReference type="Pfam" id="PF12710">
    <property type="entry name" value="HAD"/>
    <property type="match status" value="1"/>
</dbReference>
<accession>A0A328B710</accession>
<dbReference type="InterPro" id="IPR050582">
    <property type="entry name" value="HAD-like_SerB"/>
</dbReference>
<reference evidence="3" key="1">
    <citation type="submission" date="2018-05" db="EMBL/GenBank/DDBJ databases">
        <authorList>
            <person name="Li X."/>
        </authorList>
    </citation>
    <scope>NUCLEOTIDE SEQUENCE [LARGE SCALE GENOMIC DNA]</scope>
    <source>
        <strain evidence="3">HKS-05</strain>
    </source>
</reference>
<dbReference type="GO" id="GO:0000287">
    <property type="term" value="F:magnesium ion binding"/>
    <property type="evidence" value="ECO:0007669"/>
    <property type="project" value="TreeGrafter"/>
</dbReference>
<dbReference type="RefSeq" id="WP_111458922.1">
    <property type="nucleotide sequence ID" value="NZ_QFYP01000001.1"/>
</dbReference>
<dbReference type="Proteomes" id="UP000249842">
    <property type="component" value="Unassembled WGS sequence"/>
</dbReference>
<evidence type="ECO:0000256" key="1">
    <source>
        <dbReference type="ARBA" id="ARBA00022801"/>
    </source>
</evidence>
<dbReference type="InterPro" id="IPR023214">
    <property type="entry name" value="HAD_sf"/>
</dbReference>
<dbReference type="NCBIfam" id="TIGR01488">
    <property type="entry name" value="HAD-SF-IB"/>
    <property type="match status" value="1"/>
</dbReference>
<evidence type="ECO:0000313" key="2">
    <source>
        <dbReference type="EMBL" id="RAK61634.1"/>
    </source>
</evidence>
<keyword evidence="1" id="KW-0378">Hydrolase</keyword>
<dbReference type="GO" id="GO:0036424">
    <property type="term" value="F:L-phosphoserine phosphatase activity"/>
    <property type="evidence" value="ECO:0007669"/>
    <property type="project" value="TreeGrafter"/>
</dbReference>
<dbReference type="InterPro" id="IPR006384">
    <property type="entry name" value="HAD_hydro_PyrdxlP_Pase-like"/>
</dbReference>
<dbReference type="Gene3D" id="3.40.50.1000">
    <property type="entry name" value="HAD superfamily/HAD-like"/>
    <property type="match status" value="1"/>
</dbReference>
<keyword evidence="3" id="KW-1185">Reference proteome</keyword>
<dbReference type="AlphaFoldDB" id="A0A328B710"/>
<dbReference type="NCBIfam" id="TIGR01489">
    <property type="entry name" value="DKMTPPase-SF"/>
    <property type="match status" value="1"/>
</dbReference>
<dbReference type="OrthoDB" id="9804940at2"/>
<name>A0A328B710_9CAUL</name>
<comment type="caution">
    <text evidence="2">The sequence shown here is derived from an EMBL/GenBank/DDBJ whole genome shotgun (WGS) entry which is preliminary data.</text>
</comment>
<proteinExistence type="predicted"/>
<dbReference type="PANTHER" id="PTHR43344">
    <property type="entry name" value="PHOSPHOSERINE PHOSPHATASE"/>
    <property type="match status" value="1"/>
</dbReference>
<dbReference type="GO" id="GO:0005737">
    <property type="term" value="C:cytoplasm"/>
    <property type="evidence" value="ECO:0007669"/>
    <property type="project" value="TreeGrafter"/>
</dbReference>